<name>A0A8R1E248_CAEJA</name>
<protein>
    <submittedName>
        <fullName evidence="1">Uncharacterized protein</fullName>
    </submittedName>
</protein>
<reference evidence="2" key="1">
    <citation type="submission" date="2010-08" db="EMBL/GenBank/DDBJ databases">
        <authorList>
            <consortium name="Caenorhabditis japonica Sequencing Consortium"/>
            <person name="Wilson R.K."/>
        </authorList>
    </citation>
    <scope>NUCLEOTIDE SEQUENCE [LARGE SCALE GENOMIC DNA]</scope>
    <source>
        <strain evidence="2">DF5081</strain>
    </source>
</reference>
<evidence type="ECO:0000313" key="2">
    <source>
        <dbReference type="Proteomes" id="UP000005237"/>
    </source>
</evidence>
<dbReference type="PANTHER" id="PTHR47113">
    <property type="entry name" value="LD09343P"/>
    <property type="match status" value="1"/>
</dbReference>
<proteinExistence type="predicted"/>
<keyword evidence="2" id="KW-1185">Reference proteome</keyword>
<dbReference type="PANTHER" id="PTHR47113:SF1">
    <property type="entry name" value="LD09343P"/>
    <property type="match status" value="1"/>
</dbReference>
<accession>A0A8R1E248</accession>
<dbReference type="EnsemblMetazoa" id="CJA16924.1">
    <property type="protein sequence ID" value="CJA16924.1"/>
    <property type="gene ID" value="WBGene00136129"/>
</dbReference>
<sequence>MYEKVLMSVFSLLGISSSISQDSKKTFKSRPSDQNPLCNNHDINLPLKFCVENKCELCDEAPECQLCGHCMSIETRKILEKTFLEHINRRHMRRLEMDYENNQPLTKEDHLLTLWLGTKCQLDHTWC</sequence>
<reference evidence="1" key="2">
    <citation type="submission" date="2022-06" db="UniProtKB">
        <authorList>
            <consortium name="EnsemblMetazoa"/>
        </authorList>
    </citation>
    <scope>IDENTIFICATION</scope>
    <source>
        <strain evidence="1">DF5081</strain>
    </source>
</reference>
<dbReference type="Proteomes" id="UP000005237">
    <property type="component" value="Unassembled WGS sequence"/>
</dbReference>
<dbReference type="AlphaFoldDB" id="A0A8R1E248"/>
<evidence type="ECO:0000313" key="1">
    <source>
        <dbReference type="EnsemblMetazoa" id="CJA16924.1"/>
    </source>
</evidence>
<organism evidence="1 2">
    <name type="scientific">Caenorhabditis japonica</name>
    <dbReference type="NCBI Taxonomy" id="281687"/>
    <lineage>
        <taxon>Eukaryota</taxon>
        <taxon>Metazoa</taxon>
        <taxon>Ecdysozoa</taxon>
        <taxon>Nematoda</taxon>
        <taxon>Chromadorea</taxon>
        <taxon>Rhabditida</taxon>
        <taxon>Rhabditina</taxon>
        <taxon>Rhabditomorpha</taxon>
        <taxon>Rhabditoidea</taxon>
        <taxon>Rhabditidae</taxon>
        <taxon>Peloderinae</taxon>
        <taxon>Caenorhabditis</taxon>
    </lineage>
</organism>
<dbReference type="InterPro" id="IPR053317">
    <property type="entry name" value="Tubulin_polyglutamylase"/>
</dbReference>